<protein>
    <recommendedName>
        <fullName evidence="6">Ribosomal RNA small subunit methyltransferase H</fullName>
        <ecNumber evidence="6">2.1.1.199</ecNumber>
    </recommendedName>
    <alternativeName>
        <fullName evidence="6">16S rRNA m(4)C1402 methyltransferase</fullName>
    </alternativeName>
    <alternativeName>
        <fullName evidence="6">rRNA (cytosine-N(4)-)-methyltransferase RsmH</fullName>
    </alternativeName>
</protein>
<accession>A0A1H4J1S9</accession>
<comment type="catalytic activity">
    <reaction evidence="6">
        <text>cytidine(1402) in 16S rRNA + S-adenosyl-L-methionine = N(4)-methylcytidine(1402) in 16S rRNA + S-adenosyl-L-homocysteine + H(+)</text>
        <dbReference type="Rhea" id="RHEA:42928"/>
        <dbReference type="Rhea" id="RHEA-COMP:10286"/>
        <dbReference type="Rhea" id="RHEA-COMP:10287"/>
        <dbReference type="ChEBI" id="CHEBI:15378"/>
        <dbReference type="ChEBI" id="CHEBI:57856"/>
        <dbReference type="ChEBI" id="CHEBI:59789"/>
        <dbReference type="ChEBI" id="CHEBI:74506"/>
        <dbReference type="ChEBI" id="CHEBI:82748"/>
        <dbReference type="EC" id="2.1.1.199"/>
    </reaction>
</comment>
<feature type="binding site" evidence="6">
    <location>
        <position position="114"/>
    </location>
    <ligand>
        <name>S-adenosyl-L-methionine</name>
        <dbReference type="ChEBI" id="CHEBI:59789"/>
    </ligand>
</feature>
<dbReference type="PANTHER" id="PTHR11265">
    <property type="entry name" value="S-ADENOSYL-METHYLTRANSFERASE MRAW"/>
    <property type="match status" value="1"/>
</dbReference>
<reference evidence="9" key="1">
    <citation type="submission" date="2016-10" db="EMBL/GenBank/DDBJ databases">
        <authorList>
            <person name="Varghese N."/>
            <person name="Submissions S."/>
        </authorList>
    </citation>
    <scope>NUCLEOTIDE SEQUENCE [LARGE SCALE GENOMIC DNA]</scope>
    <source>
        <strain evidence="9">ES.061</strain>
    </source>
</reference>
<evidence type="ECO:0000256" key="1">
    <source>
        <dbReference type="ARBA" id="ARBA00010396"/>
    </source>
</evidence>
<dbReference type="GO" id="GO:0071424">
    <property type="term" value="F:rRNA (cytosine-N4-)-methyltransferase activity"/>
    <property type="evidence" value="ECO:0007669"/>
    <property type="project" value="UniProtKB-UniRule"/>
</dbReference>
<dbReference type="HAMAP" id="MF_01007">
    <property type="entry name" value="16SrRNA_methyltr_H"/>
    <property type="match status" value="1"/>
</dbReference>
<evidence type="ECO:0000313" key="9">
    <source>
        <dbReference type="Proteomes" id="UP000199064"/>
    </source>
</evidence>
<evidence type="ECO:0000256" key="4">
    <source>
        <dbReference type="ARBA" id="ARBA00022679"/>
    </source>
</evidence>
<dbReference type="EC" id="2.1.1.199" evidence="6"/>
<feature type="region of interest" description="Disordered" evidence="7">
    <location>
        <begin position="265"/>
        <end position="316"/>
    </location>
</feature>
<comment type="subcellular location">
    <subcellularLocation>
        <location evidence="6">Cytoplasm</location>
    </subcellularLocation>
</comment>
<dbReference type="GO" id="GO:0070475">
    <property type="term" value="P:rRNA base methylation"/>
    <property type="evidence" value="ECO:0007669"/>
    <property type="project" value="UniProtKB-UniRule"/>
</dbReference>
<dbReference type="NCBIfam" id="TIGR00006">
    <property type="entry name" value="16S rRNA (cytosine(1402)-N(4))-methyltransferase RsmH"/>
    <property type="match status" value="1"/>
</dbReference>
<evidence type="ECO:0000256" key="6">
    <source>
        <dbReference type="HAMAP-Rule" id="MF_01007"/>
    </source>
</evidence>
<evidence type="ECO:0000256" key="3">
    <source>
        <dbReference type="ARBA" id="ARBA00022603"/>
    </source>
</evidence>
<dbReference type="RefSeq" id="WP_090326980.1">
    <property type="nucleotide sequence ID" value="NZ_FNSL01000001.1"/>
</dbReference>
<name>A0A1H4J1S9_9HYPH</name>
<feature type="binding site" evidence="6">
    <location>
        <position position="107"/>
    </location>
    <ligand>
        <name>S-adenosyl-L-methionine</name>
        <dbReference type="ChEBI" id="CHEBI:59789"/>
    </ligand>
</feature>
<comment type="similarity">
    <text evidence="1 6">Belongs to the methyltransferase superfamily. RsmH family.</text>
</comment>
<evidence type="ECO:0000256" key="5">
    <source>
        <dbReference type="ARBA" id="ARBA00022691"/>
    </source>
</evidence>
<dbReference type="AlphaFoldDB" id="A0A1H4J1S9"/>
<dbReference type="PANTHER" id="PTHR11265:SF0">
    <property type="entry name" value="12S RRNA N4-METHYLCYTIDINE METHYLTRANSFERASE"/>
    <property type="match status" value="1"/>
</dbReference>
<dbReference type="Gene3D" id="1.10.150.170">
    <property type="entry name" value="Putative methyltransferase TM0872, insert domain"/>
    <property type="match status" value="1"/>
</dbReference>
<dbReference type="PIRSF" id="PIRSF004486">
    <property type="entry name" value="MraW"/>
    <property type="match status" value="1"/>
</dbReference>
<keyword evidence="6" id="KW-0963">Cytoplasm</keyword>
<dbReference type="Gene3D" id="3.40.50.150">
    <property type="entry name" value="Vaccinia Virus protein VP39"/>
    <property type="match status" value="1"/>
</dbReference>
<proteinExistence type="inferred from homology"/>
<dbReference type="Proteomes" id="UP000199064">
    <property type="component" value="Unassembled WGS sequence"/>
</dbReference>
<feature type="binding site" evidence="6">
    <location>
        <position position="63"/>
    </location>
    <ligand>
        <name>S-adenosyl-L-methionine</name>
        <dbReference type="ChEBI" id="CHEBI:59789"/>
    </ligand>
</feature>
<dbReference type="GO" id="GO:0005737">
    <property type="term" value="C:cytoplasm"/>
    <property type="evidence" value="ECO:0007669"/>
    <property type="project" value="UniProtKB-SubCell"/>
</dbReference>
<dbReference type="SUPFAM" id="SSF81799">
    <property type="entry name" value="Putative methyltransferase TM0872, insert domain"/>
    <property type="match status" value="1"/>
</dbReference>
<dbReference type="EMBL" id="FNSL01000001">
    <property type="protein sequence ID" value="SEB40269.1"/>
    <property type="molecule type" value="Genomic_DNA"/>
</dbReference>
<keyword evidence="9" id="KW-1185">Reference proteome</keyword>
<dbReference type="InterPro" id="IPR029063">
    <property type="entry name" value="SAM-dependent_MTases_sf"/>
</dbReference>
<keyword evidence="4 6" id="KW-0808">Transferase</keyword>
<keyword evidence="3 6" id="KW-0489">Methyltransferase</keyword>
<sequence>MMAGPGGESPAGGGLARHIPVLLREVLEALQPLDGQHFIDGTFGAGGYTTALLEEGASVTAIDRDPTAIEAGQALVKTWDGRLQLVENRFSRLDDVVDDQVDGVVLDIGVSSMQIDQAVRGFSFQKDGPLDMRMERSGLSAADVVNTMKAGDLARIFGILGEERQAGRIARGLERVRAEKPFETTLDLASAVEKIVGRRPQEKIHPATRVFQGLRIFVNDELGELARALFAAERVLKPGGRLVVVTFHSLEDRIVKRFMVERAGGQGGSRHLPEVHGAAPTFEKPVKPVAPSRGETEQNPRARSARLRLARRTDAPAGEADFEIVGLSRFPRPTRAGER</sequence>
<dbReference type="InterPro" id="IPR023397">
    <property type="entry name" value="SAM-dep_MeTrfase_MraW_recog"/>
</dbReference>
<evidence type="ECO:0000313" key="8">
    <source>
        <dbReference type="EMBL" id="SEB40269.1"/>
    </source>
</evidence>
<comment type="function">
    <text evidence="6">Specifically methylates the N4 position of cytidine in position 1402 (C1402) of 16S rRNA.</text>
</comment>
<keyword evidence="5 6" id="KW-0949">S-adenosyl-L-methionine</keyword>
<dbReference type="Pfam" id="PF01795">
    <property type="entry name" value="Methyltransf_5"/>
    <property type="match status" value="1"/>
</dbReference>
<keyword evidence="2 6" id="KW-0698">rRNA processing</keyword>
<feature type="binding site" evidence="6">
    <location>
        <position position="90"/>
    </location>
    <ligand>
        <name>S-adenosyl-L-methionine</name>
        <dbReference type="ChEBI" id="CHEBI:59789"/>
    </ligand>
</feature>
<feature type="binding site" evidence="6">
    <location>
        <begin position="46"/>
        <end position="48"/>
    </location>
    <ligand>
        <name>S-adenosyl-L-methionine</name>
        <dbReference type="ChEBI" id="CHEBI:59789"/>
    </ligand>
</feature>
<organism evidence="8 9">
    <name type="scientific">Nitratireductor aquibiodomus</name>
    <dbReference type="NCBI Taxonomy" id="204799"/>
    <lineage>
        <taxon>Bacteria</taxon>
        <taxon>Pseudomonadati</taxon>
        <taxon>Pseudomonadota</taxon>
        <taxon>Alphaproteobacteria</taxon>
        <taxon>Hyphomicrobiales</taxon>
        <taxon>Phyllobacteriaceae</taxon>
        <taxon>Nitratireductor</taxon>
    </lineage>
</organism>
<dbReference type="SUPFAM" id="SSF53335">
    <property type="entry name" value="S-adenosyl-L-methionine-dependent methyltransferases"/>
    <property type="match status" value="1"/>
</dbReference>
<evidence type="ECO:0000256" key="7">
    <source>
        <dbReference type="SAM" id="MobiDB-lite"/>
    </source>
</evidence>
<gene>
    <name evidence="6" type="primary">rsmH</name>
    <name evidence="8" type="ORF">SAMN05216452_0903</name>
</gene>
<evidence type="ECO:0000256" key="2">
    <source>
        <dbReference type="ARBA" id="ARBA00022552"/>
    </source>
</evidence>
<dbReference type="InterPro" id="IPR002903">
    <property type="entry name" value="RsmH"/>
</dbReference>